<dbReference type="EMBL" id="RCVZ01000015">
    <property type="protein sequence ID" value="RLQ93379.1"/>
    <property type="molecule type" value="Genomic_DNA"/>
</dbReference>
<dbReference type="GO" id="GO:0016987">
    <property type="term" value="F:sigma factor activity"/>
    <property type="evidence" value="ECO:0007669"/>
    <property type="project" value="UniProtKB-KW"/>
</dbReference>
<dbReference type="SUPFAM" id="SSF88946">
    <property type="entry name" value="Sigma2 domain of RNA polymerase sigma factors"/>
    <property type="match status" value="1"/>
</dbReference>
<dbReference type="Proteomes" id="UP000276770">
    <property type="component" value="Unassembled WGS sequence"/>
</dbReference>
<dbReference type="GO" id="GO:0006352">
    <property type="term" value="P:DNA-templated transcription initiation"/>
    <property type="evidence" value="ECO:0007669"/>
    <property type="project" value="InterPro"/>
</dbReference>
<accession>A0A3L7JTI6</accession>
<dbReference type="InterPro" id="IPR013325">
    <property type="entry name" value="RNA_pol_sigma_r2"/>
</dbReference>
<dbReference type="OrthoDB" id="188761at2"/>
<evidence type="ECO:0000259" key="5">
    <source>
        <dbReference type="Pfam" id="PF04542"/>
    </source>
</evidence>
<dbReference type="InterPro" id="IPR007627">
    <property type="entry name" value="RNA_pol_sigma70_r2"/>
</dbReference>
<evidence type="ECO:0000259" key="6">
    <source>
        <dbReference type="Pfam" id="PF08281"/>
    </source>
</evidence>
<dbReference type="Pfam" id="PF08281">
    <property type="entry name" value="Sigma70_r4_2"/>
    <property type="match status" value="1"/>
</dbReference>
<keyword evidence="2" id="KW-0805">Transcription regulation</keyword>
<evidence type="ECO:0000256" key="4">
    <source>
        <dbReference type="ARBA" id="ARBA00023163"/>
    </source>
</evidence>
<dbReference type="InterPro" id="IPR039425">
    <property type="entry name" value="RNA_pol_sigma-70-like"/>
</dbReference>
<evidence type="ECO:0000256" key="3">
    <source>
        <dbReference type="ARBA" id="ARBA00023082"/>
    </source>
</evidence>
<proteinExistence type="inferred from homology"/>
<dbReference type="Pfam" id="PF04542">
    <property type="entry name" value="Sigma70_r2"/>
    <property type="match status" value="1"/>
</dbReference>
<keyword evidence="3" id="KW-0731">Sigma factor</keyword>
<dbReference type="InterPro" id="IPR013324">
    <property type="entry name" value="RNA_pol_sigma_r3/r4-like"/>
</dbReference>
<evidence type="ECO:0000313" key="7">
    <source>
        <dbReference type="EMBL" id="RLQ93379.1"/>
    </source>
</evidence>
<evidence type="ECO:0000313" key="8">
    <source>
        <dbReference type="Proteomes" id="UP000276770"/>
    </source>
</evidence>
<sequence>MGFDEVFAKFHKLIYQIGYRMIKDVGLAEDIMQETFLKAYKKMDSIEDQNKLGAWLSSIATRTAIDFIRKEKRLKETMVDDTDITIIKQGNQESGIVENEVELLFMKENIHEKILLLPDCQKEVFLLRIQFGLKEHEIAEKLHLKPATVKTRMYRARKQLKLMMNCRESA</sequence>
<dbReference type="SUPFAM" id="SSF88659">
    <property type="entry name" value="Sigma3 and sigma4 domains of RNA polymerase sigma factors"/>
    <property type="match status" value="1"/>
</dbReference>
<protein>
    <submittedName>
        <fullName evidence="7">RNA polymerase sigma factor</fullName>
    </submittedName>
</protein>
<comment type="caution">
    <text evidence="7">The sequence shown here is derived from an EMBL/GenBank/DDBJ whole genome shotgun (WGS) entry which is preliminary data.</text>
</comment>
<gene>
    <name evidence="7" type="ORF">D9X91_17730</name>
</gene>
<dbReference type="PANTHER" id="PTHR43133">
    <property type="entry name" value="RNA POLYMERASE ECF-TYPE SIGMA FACTO"/>
    <property type="match status" value="1"/>
</dbReference>
<dbReference type="Gene3D" id="1.10.10.10">
    <property type="entry name" value="Winged helix-like DNA-binding domain superfamily/Winged helix DNA-binding domain"/>
    <property type="match status" value="1"/>
</dbReference>
<dbReference type="InterPro" id="IPR036388">
    <property type="entry name" value="WH-like_DNA-bd_sf"/>
</dbReference>
<dbReference type="InterPro" id="IPR014284">
    <property type="entry name" value="RNA_pol_sigma-70_dom"/>
</dbReference>
<feature type="domain" description="RNA polymerase sigma-70 region 2" evidence="5">
    <location>
        <begin position="7"/>
        <end position="73"/>
    </location>
</feature>
<feature type="domain" description="RNA polymerase sigma factor 70 region 4 type 2" evidence="6">
    <location>
        <begin position="108"/>
        <end position="160"/>
    </location>
</feature>
<dbReference type="GO" id="GO:0003677">
    <property type="term" value="F:DNA binding"/>
    <property type="evidence" value="ECO:0007669"/>
    <property type="project" value="InterPro"/>
</dbReference>
<reference evidence="7 8" key="1">
    <citation type="submission" date="2018-10" db="EMBL/GenBank/DDBJ databases">
        <title>Falsibacillus sp. genome draft.</title>
        <authorList>
            <person name="Shi S."/>
        </authorList>
    </citation>
    <scope>NUCLEOTIDE SEQUENCE [LARGE SCALE GENOMIC DNA]</scope>
    <source>
        <strain evidence="7 8">GY 10110</strain>
    </source>
</reference>
<keyword evidence="4" id="KW-0804">Transcription</keyword>
<dbReference type="Gene3D" id="1.10.1740.10">
    <property type="match status" value="1"/>
</dbReference>
<dbReference type="AlphaFoldDB" id="A0A3L7JTI6"/>
<evidence type="ECO:0000256" key="1">
    <source>
        <dbReference type="ARBA" id="ARBA00010641"/>
    </source>
</evidence>
<dbReference type="InterPro" id="IPR013249">
    <property type="entry name" value="RNA_pol_sigma70_r4_t2"/>
</dbReference>
<dbReference type="NCBIfam" id="TIGR02937">
    <property type="entry name" value="sigma70-ECF"/>
    <property type="match status" value="1"/>
</dbReference>
<organism evidence="7 8">
    <name type="scientific">Falsibacillus albus</name>
    <dbReference type="NCBI Taxonomy" id="2478915"/>
    <lineage>
        <taxon>Bacteria</taxon>
        <taxon>Bacillati</taxon>
        <taxon>Bacillota</taxon>
        <taxon>Bacilli</taxon>
        <taxon>Bacillales</taxon>
        <taxon>Bacillaceae</taxon>
        <taxon>Falsibacillus</taxon>
    </lineage>
</organism>
<evidence type="ECO:0000256" key="2">
    <source>
        <dbReference type="ARBA" id="ARBA00023015"/>
    </source>
</evidence>
<comment type="similarity">
    <text evidence="1">Belongs to the sigma-70 factor family. ECF subfamily.</text>
</comment>
<dbReference type="PANTHER" id="PTHR43133:SF51">
    <property type="entry name" value="RNA POLYMERASE SIGMA FACTOR"/>
    <property type="match status" value="1"/>
</dbReference>
<keyword evidence="8" id="KW-1185">Reference proteome</keyword>
<name>A0A3L7JTI6_9BACI</name>
<dbReference type="CDD" id="cd06171">
    <property type="entry name" value="Sigma70_r4"/>
    <property type="match status" value="1"/>
</dbReference>